<dbReference type="EMBL" id="QLNQ01000027">
    <property type="protein sequence ID" value="RCK58946.1"/>
    <property type="molecule type" value="Genomic_DNA"/>
</dbReference>
<dbReference type="Proteomes" id="UP000253472">
    <property type="component" value="Unassembled WGS sequence"/>
</dbReference>
<organism evidence="6 7">
    <name type="scientific">Candida viswanathii</name>
    <dbReference type="NCBI Taxonomy" id="5486"/>
    <lineage>
        <taxon>Eukaryota</taxon>
        <taxon>Fungi</taxon>
        <taxon>Dikarya</taxon>
        <taxon>Ascomycota</taxon>
        <taxon>Saccharomycotina</taxon>
        <taxon>Pichiomycetes</taxon>
        <taxon>Debaryomycetaceae</taxon>
        <taxon>Candida/Lodderomyces clade</taxon>
        <taxon>Candida</taxon>
    </lineage>
</organism>
<dbReference type="InterPro" id="IPR016036">
    <property type="entry name" value="Malonyl_transacylase_ACP-bd"/>
</dbReference>
<dbReference type="Gene3D" id="3.30.70.250">
    <property type="entry name" value="Malonyl-CoA ACP transacylase, ACP-binding"/>
    <property type="match status" value="1"/>
</dbReference>
<feature type="domain" description="Malonyl-CoA:ACP transacylase (MAT)" evidence="5">
    <location>
        <begin position="15"/>
        <end position="309"/>
    </location>
</feature>
<dbReference type="SUPFAM" id="SSF55048">
    <property type="entry name" value="Probable ACP-binding domain of malonyl-CoA ACP transacylase"/>
    <property type="match status" value="1"/>
</dbReference>
<name>A0A367XZ88_9ASCO</name>
<keyword evidence="3" id="KW-0012">Acyltransferase</keyword>
<keyword evidence="2" id="KW-0808">Transferase</keyword>
<accession>A0A367XZ88</accession>
<evidence type="ECO:0000256" key="2">
    <source>
        <dbReference type="ARBA" id="ARBA00022679"/>
    </source>
</evidence>
<protein>
    <recommendedName>
        <fullName evidence="1">[acyl-carrier-protein] S-malonyltransferase</fullName>
        <ecNumber evidence="1">2.3.1.39</ecNumber>
    </recommendedName>
</protein>
<dbReference type="GO" id="GO:0004314">
    <property type="term" value="F:[acyl-carrier-protein] S-malonyltransferase activity"/>
    <property type="evidence" value="ECO:0007669"/>
    <property type="project" value="UniProtKB-EC"/>
</dbReference>
<keyword evidence="7" id="KW-1185">Reference proteome</keyword>
<gene>
    <name evidence="6" type="primary">fabD_0</name>
    <name evidence="6" type="ORF">Cantr_07605</name>
</gene>
<comment type="catalytic activity">
    <reaction evidence="4">
        <text>holo-[ACP] + malonyl-CoA = malonyl-[ACP] + CoA</text>
        <dbReference type="Rhea" id="RHEA:41792"/>
        <dbReference type="Rhea" id="RHEA-COMP:9623"/>
        <dbReference type="Rhea" id="RHEA-COMP:9685"/>
        <dbReference type="ChEBI" id="CHEBI:57287"/>
        <dbReference type="ChEBI" id="CHEBI:57384"/>
        <dbReference type="ChEBI" id="CHEBI:64479"/>
        <dbReference type="ChEBI" id="CHEBI:78449"/>
        <dbReference type="EC" id="2.3.1.39"/>
    </reaction>
</comment>
<dbReference type="Gene3D" id="3.40.366.10">
    <property type="entry name" value="Malonyl-Coenzyme A Acyl Carrier Protein, domain 2"/>
    <property type="match status" value="1"/>
</dbReference>
<evidence type="ECO:0000256" key="4">
    <source>
        <dbReference type="ARBA" id="ARBA00048462"/>
    </source>
</evidence>
<dbReference type="SUPFAM" id="SSF52151">
    <property type="entry name" value="FabD/lysophospholipase-like"/>
    <property type="match status" value="1"/>
</dbReference>
<dbReference type="InterPro" id="IPR001227">
    <property type="entry name" value="Ac_transferase_dom_sf"/>
</dbReference>
<dbReference type="PANTHER" id="PTHR42681:SF1">
    <property type="entry name" value="MALONYL-COA-ACYL CARRIER PROTEIN TRANSACYLASE, MITOCHONDRIAL"/>
    <property type="match status" value="1"/>
</dbReference>
<dbReference type="OrthoDB" id="541883at2759"/>
<evidence type="ECO:0000256" key="3">
    <source>
        <dbReference type="ARBA" id="ARBA00023315"/>
    </source>
</evidence>
<dbReference type="InterPro" id="IPR016035">
    <property type="entry name" value="Acyl_Trfase/lysoPLipase"/>
</dbReference>
<dbReference type="Pfam" id="PF00698">
    <property type="entry name" value="Acyl_transf_1"/>
    <property type="match status" value="1"/>
</dbReference>
<evidence type="ECO:0000313" key="7">
    <source>
        <dbReference type="Proteomes" id="UP000253472"/>
    </source>
</evidence>
<dbReference type="EC" id="2.3.1.39" evidence="1"/>
<sequence>MNQMKSLTNIKYTITCPGQGFYRNGLLEPVKHHRRSYQRYLEELDDTLQQDFSSRLFATEREQDAREWLGKTSNAQPAMLASAYILLKLVETQTHGVGFVLGTSYLLGHSLGEYTALVLSGVVDFATGLKVVRKRGELMEELCQGGSGGVKYGMIALLIKPKLVDDVVLLAREWKVLGNINSTYQIVISGEVEKLHKFIDKLKEVNRLAVMRAVTLPVSIPFHSDILQPIVPELALLLEGQLKPQQIPIISNLSGEVSGDAETTVKNLLEANYQPVQWLKSMTFLEKSPVETVFNLGPGEAIHGINRKYKINSVSLDDIDKVQLDK</sequence>
<evidence type="ECO:0000259" key="5">
    <source>
        <dbReference type="SMART" id="SM00827"/>
    </source>
</evidence>
<dbReference type="InterPro" id="IPR014043">
    <property type="entry name" value="Acyl_transferase_dom"/>
</dbReference>
<dbReference type="PANTHER" id="PTHR42681">
    <property type="entry name" value="MALONYL-COA-ACYL CARRIER PROTEIN TRANSACYLASE, MITOCHONDRIAL"/>
    <property type="match status" value="1"/>
</dbReference>
<reference evidence="6 7" key="1">
    <citation type="submission" date="2018-06" db="EMBL/GenBank/DDBJ databases">
        <title>Whole genome sequencing of Candida tropicalis (genome annotated by CSBL at Korea University).</title>
        <authorList>
            <person name="Ahn J."/>
        </authorList>
    </citation>
    <scope>NUCLEOTIDE SEQUENCE [LARGE SCALE GENOMIC DNA]</scope>
    <source>
        <strain evidence="6 7">ATCC 20962</strain>
    </source>
</reference>
<comment type="caution">
    <text evidence="6">The sequence shown here is derived from an EMBL/GenBank/DDBJ whole genome shotgun (WGS) entry which is preliminary data.</text>
</comment>
<dbReference type="STRING" id="5486.A0A367XZ88"/>
<dbReference type="GO" id="GO:0006633">
    <property type="term" value="P:fatty acid biosynthetic process"/>
    <property type="evidence" value="ECO:0007669"/>
    <property type="project" value="TreeGrafter"/>
</dbReference>
<dbReference type="SMART" id="SM00827">
    <property type="entry name" value="PKS_AT"/>
    <property type="match status" value="1"/>
</dbReference>
<proteinExistence type="predicted"/>
<evidence type="ECO:0000256" key="1">
    <source>
        <dbReference type="ARBA" id="ARBA00013258"/>
    </source>
</evidence>
<dbReference type="AlphaFoldDB" id="A0A367XZ88"/>
<dbReference type="InterPro" id="IPR050858">
    <property type="entry name" value="Mal-CoA-ACP_Trans/PKS_FabD"/>
</dbReference>
<dbReference type="GO" id="GO:0005739">
    <property type="term" value="C:mitochondrion"/>
    <property type="evidence" value="ECO:0007669"/>
    <property type="project" value="TreeGrafter"/>
</dbReference>
<evidence type="ECO:0000313" key="6">
    <source>
        <dbReference type="EMBL" id="RCK58946.1"/>
    </source>
</evidence>